<evidence type="ECO:0000256" key="1">
    <source>
        <dbReference type="SAM" id="MobiDB-lite"/>
    </source>
</evidence>
<comment type="caution">
    <text evidence="2">The sequence shown here is derived from an EMBL/GenBank/DDBJ whole genome shotgun (WGS) entry which is preliminary data.</text>
</comment>
<evidence type="ECO:0000313" key="2">
    <source>
        <dbReference type="EMBL" id="CAG7563837.1"/>
    </source>
</evidence>
<organism evidence="2 3">
    <name type="scientific">Fusarium equiseti</name>
    <name type="common">Fusarium scirpi</name>
    <dbReference type="NCBI Taxonomy" id="61235"/>
    <lineage>
        <taxon>Eukaryota</taxon>
        <taxon>Fungi</taxon>
        <taxon>Dikarya</taxon>
        <taxon>Ascomycota</taxon>
        <taxon>Pezizomycotina</taxon>
        <taxon>Sordariomycetes</taxon>
        <taxon>Hypocreomycetidae</taxon>
        <taxon>Hypocreales</taxon>
        <taxon>Nectriaceae</taxon>
        <taxon>Fusarium</taxon>
        <taxon>Fusarium incarnatum-equiseti species complex</taxon>
    </lineage>
</organism>
<dbReference type="EMBL" id="CAJSTJ010000162">
    <property type="protein sequence ID" value="CAG7563837.1"/>
    <property type="molecule type" value="Genomic_DNA"/>
</dbReference>
<gene>
    <name evidence="2" type="ORF">FEQUK3_LOCUS9553</name>
</gene>
<reference evidence="2" key="1">
    <citation type="submission" date="2021-05" db="EMBL/GenBank/DDBJ databases">
        <authorList>
            <person name="Khan N."/>
        </authorList>
    </citation>
    <scope>NUCLEOTIDE SEQUENCE</scope>
</reference>
<dbReference type="Proteomes" id="UP000693738">
    <property type="component" value="Unassembled WGS sequence"/>
</dbReference>
<name>A0A8J2J004_FUSEQ</name>
<feature type="region of interest" description="Disordered" evidence="1">
    <location>
        <begin position="1"/>
        <end position="24"/>
    </location>
</feature>
<protein>
    <submittedName>
        <fullName evidence="2">Uncharacterized protein</fullName>
    </submittedName>
</protein>
<sequence length="285" mass="32542">MAQPPATQKQEIERAAAVSSADNESALACTPEPVYVSQLHRITRQQALDKGGDLINKVREPGVPQWPLRDSMENWLDHHTFLVLPVQLKRDIVWLPENSTDTLTAHLVKPSLDGLKEVIRVLPKSCKQQKLRIKYEMRNLKNIFRFIHHQRESQMQSKQRQMQIEKQQAGLVESLKATSTKLMADLTEQVNRLKVAATRPSPTADPSATPMTTADIEAAVTNVIRREIHYKHHISDEGAQDLKELFAMFRYENIPIPRQLQSVAGEVCSDDQLREVMDRDAMDRE</sequence>
<proteinExistence type="predicted"/>
<accession>A0A8J2J004</accession>
<dbReference type="AlphaFoldDB" id="A0A8J2J004"/>
<evidence type="ECO:0000313" key="3">
    <source>
        <dbReference type="Proteomes" id="UP000693738"/>
    </source>
</evidence>